<dbReference type="OrthoDB" id="7864469at2"/>
<dbReference type="EMBL" id="VIVQ01000001">
    <property type="protein sequence ID" value="TWE12115.1"/>
    <property type="molecule type" value="Genomic_DNA"/>
</dbReference>
<evidence type="ECO:0000313" key="2">
    <source>
        <dbReference type="EMBL" id="TWE12115.1"/>
    </source>
</evidence>
<dbReference type="InterPro" id="IPR036736">
    <property type="entry name" value="ACP-like_sf"/>
</dbReference>
<comment type="caution">
    <text evidence="2">The sequence shown here is derived from an EMBL/GenBank/DDBJ whole genome shotgun (WGS) entry which is preliminary data.</text>
</comment>
<dbReference type="SUPFAM" id="SSF47336">
    <property type="entry name" value="ACP-like"/>
    <property type="match status" value="1"/>
</dbReference>
<dbReference type="InterPro" id="IPR009081">
    <property type="entry name" value="PP-bd_ACP"/>
</dbReference>
<reference evidence="2 3" key="1">
    <citation type="submission" date="2019-06" db="EMBL/GenBank/DDBJ databases">
        <title>Sequencing the genomes of 1000 actinobacteria strains.</title>
        <authorList>
            <person name="Klenk H.-P."/>
        </authorList>
    </citation>
    <scope>NUCLEOTIDE SEQUENCE [LARGE SCALE GENOMIC DNA]</scope>
    <source>
        <strain evidence="2 3">DSM 19560</strain>
    </source>
</reference>
<gene>
    <name evidence="2" type="ORF">BKA23_0911</name>
</gene>
<dbReference type="RefSeq" id="WP_145225861.1">
    <property type="nucleotide sequence ID" value="NZ_VIVQ01000001.1"/>
</dbReference>
<dbReference type="AlphaFoldDB" id="A0A561E908"/>
<sequence>MSTLSRDQVRTMMGEVLTAQGKQLPADDTTRLDSIGFRSLDFSELALRVEDELDTELNFDAPELRSIETVSDVLDFIDQLQSA</sequence>
<organism evidence="2 3">
    <name type="scientific">Rudaeicoccus suwonensis</name>
    <dbReference type="NCBI Taxonomy" id="657409"/>
    <lineage>
        <taxon>Bacteria</taxon>
        <taxon>Bacillati</taxon>
        <taxon>Actinomycetota</taxon>
        <taxon>Actinomycetes</taxon>
        <taxon>Micrococcales</taxon>
        <taxon>Dermacoccaceae</taxon>
        <taxon>Rudaeicoccus</taxon>
    </lineage>
</organism>
<evidence type="ECO:0000259" key="1">
    <source>
        <dbReference type="PROSITE" id="PS50075"/>
    </source>
</evidence>
<dbReference type="PROSITE" id="PS50075">
    <property type="entry name" value="CARRIER"/>
    <property type="match status" value="1"/>
</dbReference>
<name>A0A561E908_9MICO</name>
<evidence type="ECO:0000313" key="3">
    <source>
        <dbReference type="Proteomes" id="UP000318297"/>
    </source>
</evidence>
<keyword evidence="3" id="KW-1185">Reference proteome</keyword>
<feature type="domain" description="Carrier" evidence="1">
    <location>
        <begin position="3"/>
        <end position="81"/>
    </location>
</feature>
<accession>A0A561E908</accession>
<dbReference type="Proteomes" id="UP000318297">
    <property type="component" value="Unassembled WGS sequence"/>
</dbReference>
<dbReference type="Gene3D" id="1.10.1200.10">
    <property type="entry name" value="ACP-like"/>
    <property type="match status" value="1"/>
</dbReference>
<dbReference type="Pfam" id="PF00550">
    <property type="entry name" value="PP-binding"/>
    <property type="match status" value="1"/>
</dbReference>
<proteinExistence type="predicted"/>
<protein>
    <submittedName>
        <fullName evidence="2">Acyl carrier protein</fullName>
    </submittedName>
</protein>